<dbReference type="Proteomes" id="UP000176253">
    <property type="component" value="Unassembled WGS sequence"/>
</dbReference>
<evidence type="ECO:0000256" key="1">
    <source>
        <dbReference type="SAM" id="Phobius"/>
    </source>
</evidence>
<dbReference type="AlphaFoldDB" id="A0A1F5ZXQ9"/>
<proteinExistence type="predicted"/>
<gene>
    <name evidence="2" type="ORF">A3D78_03750</name>
</gene>
<protein>
    <submittedName>
        <fullName evidence="2">Uncharacterized protein</fullName>
    </submittedName>
</protein>
<dbReference type="STRING" id="1798383.A3D78_03750"/>
<feature type="transmembrane region" description="Helical" evidence="1">
    <location>
        <begin position="44"/>
        <end position="65"/>
    </location>
</feature>
<evidence type="ECO:0000313" key="3">
    <source>
        <dbReference type="Proteomes" id="UP000176253"/>
    </source>
</evidence>
<name>A0A1F5ZXQ9_9BACT</name>
<evidence type="ECO:0000313" key="2">
    <source>
        <dbReference type="EMBL" id="OGG17153.1"/>
    </source>
</evidence>
<feature type="transmembrane region" description="Helical" evidence="1">
    <location>
        <begin position="71"/>
        <end position="87"/>
    </location>
</feature>
<dbReference type="EMBL" id="MFJM01000047">
    <property type="protein sequence ID" value="OGG17153.1"/>
    <property type="molecule type" value="Genomic_DNA"/>
</dbReference>
<keyword evidence="1" id="KW-0472">Membrane</keyword>
<accession>A0A1F5ZXQ9</accession>
<feature type="transmembrane region" description="Helical" evidence="1">
    <location>
        <begin position="107"/>
        <end position="125"/>
    </location>
</feature>
<comment type="caution">
    <text evidence="2">The sequence shown here is derived from an EMBL/GenBank/DDBJ whole genome shotgun (WGS) entry which is preliminary data.</text>
</comment>
<keyword evidence="1" id="KW-0812">Transmembrane</keyword>
<sequence length="128" mass="15872">MDNQKNQLQDWFEIILTRKYGIDLFHREKKHVNPKEMYIWDWRLLFYSLFAIIWLLTTIVGFILAGTFENIKSVYLILMIFPLIIFLQKVKKLKNHWNKENKNTFIYNSKIFIIFIIIFFIFLYFRSY</sequence>
<keyword evidence="1" id="KW-1133">Transmembrane helix</keyword>
<organism evidence="2 3">
    <name type="scientific">Candidatus Gottesmanbacteria bacterium RIFCSPHIGHO2_02_FULL_39_14</name>
    <dbReference type="NCBI Taxonomy" id="1798383"/>
    <lineage>
        <taxon>Bacteria</taxon>
        <taxon>Candidatus Gottesmaniibacteriota</taxon>
    </lineage>
</organism>
<reference evidence="2 3" key="1">
    <citation type="journal article" date="2016" name="Nat. Commun.">
        <title>Thousands of microbial genomes shed light on interconnected biogeochemical processes in an aquifer system.</title>
        <authorList>
            <person name="Anantharaman K."/>
            <person name="Brown C.T."/>
            <person name="Hug L.A."/>
            <person name="Sharon I."/>
            <person name="Castelle C.J."/>
            <person name="Probst A.J."/>
            <person name="Thomas B.C."/>
            <person name="Singh A."/>
            <person name="Wilkins M.J."/>
            <person name="Karaoz U."/>
            <person name="Brodie E.L."/>
            <person name="Williams K.H."/>
            <person name="Hubbard S.S."/>
            <person name="Banfield J.F."/>
        </authorList>
    </citation>
    <scope>NUCLEOTIDE SEQUENCE [LARGE SCALE GENOMIC DNA]</scope>
</reference>